<evidence type="ECO:0000313" key="1">
    <source>
        <dbReference type="EMBL" id="TWH91906.1"/>
    </source>
</evidence>
<accession>A0A562K942</accession>
<gene>
    <name evidence="1" type="ORF">IQ35_02805</name>
</gene>
<dbReference type="EMBL" id="VLKK01000011">
    <property type="protein sequence ID" value="TWH91906.1"/>
    <property type="molecule type" value="Genomic_DNA"/>
</dbReference>
<dbReference type="Proteomes" id="UP000316624">
    <property type="component" value="Unassembled WGS sequence"/>
</dbReference>
<organism evidence="1 2">
    <name type="scientific">Sphingobium wenxiniae (strain DSM 21828 / CGMCC 1.7748 / JZ-1)</name>
    <dbReference type="NCBI Taxonomy" id="595605"/>
    <lineage>
        <taxon>Bacteria</taxon>
        <taxon>Pseudomonadati</taxon>
        <taxon>Pseudomonadota</taxon>
        <taxon>Alphaproteobacteria</taxon>
        <taxon>Sphingomonadales</taxon>
        <taxon>Sphingomonadaceae</taxon>
        <taxon>Sphingobium</taxon>
    </lineage>
</organism>
<sequence>MIRFRRVTLRPLNAWLVAQPVSGAHSKYELRVWREVNANFGALRDELIAYAQEALDDARTRIRKGFEDNLSPFSDPIDDPAAHYPAMLNRITLQGYLGETLAGLAVEHFGAFGHTDWHVPAFLFRFHDQEFQHLDLINERFLMGEPHDPDAEAEKRPGRTGDDALAFRLDGEGKITHILALEAKCLATSNTAIIADAHGKLAAGPRRPSGIRELITLLSDYETDEAQAWVARLLELYRVGFRTAKRRDGLAYTVGHFPVRPATRVSWLPATAPHASYTADRRFEAMEFQLSDLRGLVDTLYRGA</sequence>
<reference evidence="1 2" key="1">
    <citation type="journal article" date="2015" name="Stand. Genomic Sci.">
        <title>Genomic Encyclopedia of Bacterial and Archaeal Type Strains, Phase III: the genomes of soil and plant-associated and newly described type strains.</title>
        <authorList>
            <person name="Whitman W.B."/>
            <person name="Woyke T."/>
            <person name="Klenk H.P."/>
            <person name="Zhou Y."/>
            <person name="Lilburn T.G."/>
            <person name="Beck B.J."/>
            <person name="De Vos P."/>
            <person name="Vandamme P."/>
            <person name="Eisen J.A."/>
            <person name="Garrity G."/>
            <person name="Hugenholtz P."/>
            <person name="Kyrpides N.C."/>
        </authorList>
    </citation>
    <scope>NUCLEOTIDE SEQUENCE [LARGE SCALE GENOMIC DNA]</scope>
    <source>
        <strain evidence="1 2">CGMCC 1.7748</strain>
    </source>
</reference>
<evidence type="ECO:0000313" key="2">
    <source>
        <dbReference type="Proteomes" id="UP000316624"/>
    </source>
</evidence>
<keyword evidence="2" id="KW-1185">Reference proteome</keyword>
<dbReference type="RefSeq" id="WP_145074198.1">
    <property type="nucleotide sequence ID" value="NZ_JACIIY010000012.1"/>
</dbReference>
<protein>
    <submittedName>
        <fullName evidence="1">Uncharacterized protein</fullName>
    </submittedName>
</protein>
<dbReference type="AlphaFoldDB" id="A0A562K942"/>
<proteinExistence type="predicted"/>
<comment type="caution">
    <text evidence="1">The sequence shown here is derived from an EMBL/GenBank/DDBJ whole genome shotgun (WGS) entry which is preliminary data.</text>
</comment>
<name>A0A562K942_SPHWJ</name>